<dbReference type="Gene3D" id="3.30.720.120">
    <property type="match status" value="1"/>
</dbReference>
<keyword evidence="2" id="KW-0456">Lyase</keyword>
<dbReference type="InterPro" id="IPR004360">
    <property type="entry name" value="Glyas_Fos-R_dOase_dom"/>
</dbReference>
<dbReference type="EMBL" id="SMGR01000003">
    <property type="protein sequence ID" value="TCL00458.1"/>
    <property type="molecule type" value="Genomic_DNA"/>
</dbReference>
<proteinExistence type="predicted"/>
<dbReference type="InterPro" id="IPR037523">
    <property type="entry name" value="VOC_core"/>
</dbReference>
<dbReference type="Pfam" id="PF00903">
    <property type="entry name" value="Glyoxalase"/>
    <property type="match status" value="1"/>
</dbReference>
<feature type="domain" description="VOC" evidence="1">
    <location>
        <begin position="2"/>
        <end position="121"/>
    </location>
</feature>
<organism evidence="2 3">
    <name type="scientific">Shimia isoporae</name>
    <dbReference type="NCBI Taxonomy" id="647720"/>
    <lineage>
        <taxon>Bacteria</taxon>
        <taxon>Pseudomonadati</taxon>
        <taxon>Pseudomonadota</taxon>
        <taxon>Alphaproteobacteria</taxon>
        <taxon>Rhodobacterales</taxon>
        <taxon>Roseobacteraceae</taxon>
    </lineage>
</organism>
<dbReference type="OrthoDB" id="9798201at2"/>
<dbReference type="AlphaFoldDB" id="A0A4R1N2L1"/>
<evidence type="ECO:0000259" key="1">
    <source>
        <dbReference type="PROSITE" id="PS51819"/>
    </source>
</evidence>
<sequence length="123" mass="13731">MNRAFMNILADDVEKTANFYQNLLGMMRQGDFGWFILLSHKDLAGFELGILERQHDTLPESVPPTMGGAVLTFVVDDLSEVHDRACEMKADIVQTPTDLPYGQRRLMLQDPSGTFVDISSPIG</sequence>
<protein>
    <submittedName>
        <fullName evidence="2">Putative enzyme related to lactoylglutathione lyase</fullName>
    </submittedName>
</protein>
<dbReference type="InterPro" id="IPR029068">
    <property type="entry name" value="Glyas_Bleomycin-R_OHBP_Dase"/>
</dbReference>
<keyword evidence="3" id="KW-1185">Reference proteome</keyword>
<dbReference type="GO" id="GO:0016829">
    <property type="term" value="F:lyase activity"/>
    <property type="evidence" value="ECO:0007669"/>
    <property type="project" value="UniProtKB-KW"/>
</dbReference>
<dbReference type="RefSeq" id="WP_132861235.1">
    <property type="nucleotide sequence ID" value="NZ_SMGR01000003.1"/>
</dbReference>
<gene>
    <name evidence="2" type="ORF">BXY66_3100</name>
</gene>
<dbReference type="Gene3D" id="3.30.720.110">
    <property type="match status" value="1"/>
</dbReference>
<comment type="caution">
    <text evidence="2">The sequence shown here is derived from an EMBL/GenBank/DDBJ whole genome shotgun (WGS) entry which is preliminary data.</text>
</comment>
<dbReference type="PROSITE" id="PS51819">
    <property type="entry name" value="VOC"/>
    <property type="match status" value="1"/>
</dbReference>
<reference evidence="2 3" key="1">
    <citation type="submission" date="2019-03" db="EMBL/GenBank/DDBJ databases">
        <title>Genomic Encyclopedia of Archaeal and Bacterial Type Strains, Phase II (KMG-II): from individual species to whole genera.</title>
        <authorList>
            <person name="Goeker M."/>
        </authorList>
    </citation>
    <scope>NUCLEOTIDE SEQUENCE [LARGE SCALE GENOMIC DNA]</scope>
    <source>
        <strain evidence="2 3">DSM 26433</strain>
    </source>
</reference>
<dbReference type="SUPFAM" id="SSF54593">
    <property type="entry name" value="Glyoxalase/Bleomycin resistance protein/Dihydroxybiphenyl dioxygenase"/>
    <property type="match status" value="1"/>
</dbReference>
<evidence type="ECO:0000313" key="2">
    <source>
        <dbReference type="EMBL" id="TCL00458.1"/>
    </source>
</evidence>
<dbReference type="Proteomes" id="UP000295673">
    <property type="component" value="Unassembled WGS sequence"/>
</dbReference>
<name>A0A4R1N2L1_9RHOB</name>
<accession>A0A4R1N2L1</accession>
<evidence type="ECO:0000313" key="3">
    <source>
        <dbReference type="Proteomes" id="UP000295673"/>
    </source>
</evidence>